<organism evidence="8">
    <name type="scientific">Tolypothrix bouteillei VB521301</name>
    <dbReference type="NCBI Taxonomy" id="1479485"/>
    <lineage>
        <taxon>Bacteria</taxon>
        <taxon>Bacillati</taxon>
        <taxon>Cyanobacteriota</taxon>
        <taxon>Cyanophyceae</taxon>
        <taxon>Nostocales</taxon>
        <taxon>Tolypothrichaceae</taxon>
        <taxon>Tolypothrix</taxon>
    </lineage>
</organism>
<evidence type="ECO:0000259" key="7">
    <source>
        <dbReference type="Pfam" id="PF01435"/>
    </source>
</evidence>
<evidence type="ECO:0000256" key="1">
    <source>
        <dbReference type="ARBA" id="ARBA00022670"/>
    </source>
</evidence>
<evidence type="ECO:0000256" key="4">
    <source>
        <dbReference type="ARBA" id="ARBA00022833"/>
    </source>
</evidence>
<keyword evidence="1 6" id="KW-0645">Protease</keyword>
<comment type="cofactor">
    <cofactor evidence="6">
        <name>Zn(2+)</name>
        <dbReference type="ChEBI" id="CHEBI:29105"/>
    </cofactor>
    <text evidence="6">Binds 1 zinc ion per subunit.</text>
</comment>
<dbReference type="CDD" id="cd07333">
    <property type="entry name" value="M48C_bepA_like"/>
    <property type="match status" value="1"/>
</dbReference>
<evidence type="ECO:0000256" key="3">
    <source>
        <dbReference type="ARBA" id="ARBA00022801"/>
    </source>
</evidence>
<keyword evidence="2" id="KW-0479">Metal-binding</keyword>
<protein>
    <submittedName>
        <fullName evidence="8">Peptidase</fullName>
    </submittedName>
</protein>
<comment type="caution">
    <text evidence="8">The sequence shown here is derived from an EMBL/GenBank/DDBJ whole genome shotgun (WGS) entry which is preliminary data.</text>
</comment>
<dbReference type="Gene3D" id="3.30.2010.10">
    <property type="entry name" value="Metalloproteases ('zincins'), catalytic domain"/>
    <property type="match status" value="1"/>
</dbReference>
<keyword evidence="5 6" id="KW-0482">Metalloprotease</keyword>
<comment type="similarity">
    <text evidence="6">Belongs to the peptidase M48 family.</text>
</comment>
<name>A0A0C1RE90_9CYAN</name>
<accession>A0A0C1RE90</accession>
<feature type="domain" description="Peptidase M48" evidence="7">
    <location>
        <begin position="85"/>
        <end position="256"/>
    </location>
</feature>
<dbReference type="MEROPS" id="M48.019"/>
<dbReference type="PANTHER" id="PTHR22726:SF1">
    <property type="entry name" value="METALLOENDOPEPTIDASE OMA1, MITOCHONDRIAL"/>
    <property type="match status" value="1"/>
</dbReference>
<dbReference type="GO" id="GO:0051603">
    <property type="term" value="P:proteolysis involved in protein catabolic process"/>
    <property type="evidence" value="ECO:0007669"/>
    <property type="project" value="TreeGrafter"/>
</dbReference>
<keyword evidence="4 6" id="KW-0862">Zinc</keyword>
<proteinExistence type="inferred from homology"/>
<dbReference type="Pfam" id="PF01435">
    <property type="entry name" value="Peptidase_M48"/>
    <property type="match status" value="1"/>
</dbReference>
<dbReference type="GO" id="GO:0016020">
    <property type="term" value="C:membrane"/>
    <property type="evidence" value="ECO:0007669"/>
    <property type="project" value="TreeGrafter"/>
</dbReference>
<gene>
    <name evidence="8" type="ORF">DA73_0200740</name>
</gene>
<dbReference type="GO" id="GO:0004222">
    <property type="term" value="F:metalloendopeptidase activity"/>
    <property type="evidence" value="ECO:0007669"/>
    <property type="project" value="InterPro"/>
</dbReference>
<dbReference type="STRING" id="1479485.DA73_0200740"/>
<keyword evidence="3 6" id="KW-0378">Hydrolase</keyword>
<dbReference type="InterPro" id="IPR001915">
    <property type="entry name" value="Peptidase_M48"/>
</dbReference>
<dbReference type="GO" id="GO:0046872">
    <property type="term" value="F:metal ion binding"/>
    <property type="evidence" value="ECO:0007669"/>
    <property type="project" value="UniProtKB-KW"/>
</dbReference>
<dbReference type="AlphaFoldDB" id="A0A0C1RE90"/>
<dbReference type="EMBL" id="JHEG02000001">
    <property type="protein sequence ID" value="KIE13923.1"/>
    <property type="molecule type" value="Genomic_DNA"/>
</dbReference>
<evidence type="ECO:0000256" key="2">
    <source>
        <dbReference type="ARBA" id="ARBA00022723"/>
    </source>
</evidence>
<evidence type="ECO:0000256" key="6">
    <source>
        <dbReference type="RuleBase" id="RU003983"/>
    </source>
</evidence>
<dbReference type="PANTHER" id="PTHR22726">
    <property type="entry name" value="METALLOENDOPEPTIDASE OMA1"/>
    <property type="match status" value="1"/>
</dbReference>
<sequence>MSNRFSNFHLHRRFSYSFLSLLMALGIVVASPEASLAIPWLELLLQGAQVVQLYNISDEEEVQLGKQINQQLINSGQIQIYRNQQANRYVDQIGQRLAANSTRPNIPYTFQVVQDDSINAFATAGGYVYVTTGLLRAADNEAQLAAVLAHEIGHIASRHSIEQMRQTAITRGLANAAGLDRSTAVQLGVELALQRPRSRKDEYEADRKGIQTLARAGYDPRAMIAFLQKLRNQPTPPTFLSTHPAPDERIAALKREIDS</sequence>
<dbReference type="InterPro" id="IPR051156">
    <property type="entry name" value="Mito/Outer_Membr_Metalloprot"/>
</dbReference>
<evidence type="ECO:0000256" key="5">
    <source>
        <dbReference type="ARBA" id="ARBA00023049"/>
    </source>
</evidence>
<reference evidence="8" key="1">
    <citation type="journal article" date="2015" name="Genome Announc.">
        <title>Draft Genome Sequence of Tolypothrix boutellei Strain VB521301.</title>
        <authorList>
            <person name="Chandrababunaidu M.M."/>
            <person name="Singh D."/>
            <person name="Sen D."/>
            <person name="Bhan S."/>
            <person name="Das S."/>
            <person name="Gupta A."/>
            <person name="Adhikary S.P."/>
            <person name="Tripathy S."/>
        </authorList>
    </citation>
    <scope>NUCLEOTIDE SEQUENCE</scope>
    <source>
        <strain evidence="8">VB521301</strain>
    </source>
</reference>
<evidence type="ECO:0000313" key="8">
    <source>
        <dbReference type="EMBL" id="KIE13923.1"/>
    </source>
</evidence>